<name>A0ABM9T820_THIA3</name>
<accession>A0ABM9T820</accession>
<organism evidence="2 3">
    <name type="scientific">Thiomonas arsenitoxydans (strain DSM 22701 / CIP 110005 / 3As)</name>
    <dbReference type="NCBI Taxonomy" id="426114"/>
    <lineage>
        <taxon>Bacteria</taxon>
        <taxon>Pseudomonadati</taxon>
        <taxon>Pseudomonadota</taxon>
        <taxon>Betaproteobacteria</taxon>
        <taxon>Burkholderiales</taxon>
        <taxon>Thiomonas</taxon>
    </lineage>
</organism>
<protein>
    <submittedName>
        <fullName evidence="2">Uncharacterized protein</fullName>
    </submittedName>
</protein>
<evidence type="ECO:0000256" key="1">
    <source>
        <dbReference type="SAM" id="Phobius"/>
    </source>
</evidence>
<gene>
    <name evidence="2" type="ORF">THICB1_70091</name>
</gene>
<evidence type="ECO:0000313" key="3">
    <source>
        <dbReference type="Proteomes" id="UP000078599"/>
    </source>
</evidence>
<evidence type="ECO:0000313" key="2">
    <source>
        <dbReference type="EMBL" id="CQR37139.1"/>
    </source>
</evidence>
<feature type="transmembrane region" description="Helical" evidence="1">
    <location>
        <begin position="43"/>
        <end position="62"/>
    </location>
</feature>
<proteinExistence type="predicted"/>
<keyword evidence="3" id="KW-1185">Reference proteome</keyword>
<dbReference type="Proteomes" id="UP000078599">
    <property type="component" value="Unassembled WGS sequence"/>
</dbReference>
<sequence>MARPVFWSPRKLGTLTSGQYTSDECKGTPLLGWQVMQRVGGRATWVSFLFLVVASLQGATVLRSSDRYPGHG</sequence>
<keyword evidence="1" id="KW-1133">Transmembrane helix</keyword>
<dbReference type="EMBL" id="CTRI01000029">
    <property type="protein sequence ID" value="CQR37139.1"/>
    <property type="molecule type" value="Genomic_DNA"/>
</dbReference>
<keyword evidence="1" id="KW-0812">Transmembrane</keyword>
<comment type="caution">
    <text evidence="2">The sequence shown here is derived from an EMBL/GenBank/DDBJ whole genome shotgun (WGS) entry which is preliminary data.</text>
</comment>
<keyword evidence="1" id="KW-0472">Membrane</keyword>
<reference evidence="2 3" key="1">
    <citation type="submission" date="2015-03" db="EMBL/GenBank/DDBJ databases">
        <authorList>
            <person name="Regsiter A."/>
            <person name="william w."/>
        </authorList>
    </citation>
    <scope>NUCLEOTIDE SEQUENCE [LARGE SCALE GENOMIC DNA]</scope>
    <source>
        <strain evidence="2 3">CB1</strain>
    </source>
</reference>